<sequence length="142" mass="16007">MFFCFLFAAKKKSGQAARVPRTPTVAERQAEALAVARLRHIGERMGYHQLSSRVNTVFNQFRYGGTNVQRRNRVYAGLAGLLTYGLQRAPGGTFYVFSPEILEIVRETYPSGDDVDWMLINSNNRPTKEVGADDLFEDKGKN</sequence>
<dbReference type="GeneID" id="118430827"/>
<dbReference type="OrthoDB" id="10057309at2759"/>
<dbReference type="OMA" id="DEDWGLI"/>
<proteinExistence type="predicted"/>
<gene>
    <name evidence="2" type="primary">LOC118430827</name>
</gene>
<evidence type="ECO:0000313" key="1">
    <source>
        <dbReference type="Proteomes" id="UP000001554"/>
    </source>
</evidence>
<reference evidence="1" key="1">
    <citation type="journal article" date="2020" name="Nat. Ecol. Evol.">
        <title>Deeply conserved synteny resolves early events in vertebrate evolution.</title>
        <authorList>
            <person name="Simakov O."/>
            <person name="Marletaz F."/>
            <person name="Yue J.X."/>
            <person name="O'Connell B."/>
            <person name="Jenkins J."/>
            <person name="Brandt A."/>
            <person name="Calef R."/>
            <person name="Tung C.H."/>
            <person name="Huang T.K."/>
            <person name="Schmutz J."/>
            <person name="Satoh N."/>
            <person name="Yu J.K."/>
            <person name="Putnam N.H."/>
            <person name="Green R.E."/>
            <person name="Rokhsar D.S."/>
        </authorList>
    </citation>
    <scope>NUCLEOTIDE SEQUENCE [LARGE SCALE GENOMIC DNA]</scope>
    <source>
        <strain evidence="1">S238N-H82</strain>
    </source>
</reference>
<dbReference type="AlphaFoldDB" id="A0A9J7MD07"/>
<dbReference type="RefSeq" id="XP_035697754.1">
    <property type="nucleotide sequence ID" value="XM_035841861.1"/>
</dbReference>
<name>A0A9J7MD07_BRAFL</name>
<dbReference type="Proteomes" id="UP000001554">
    <property type="component" value="Chromosome 1"/>
</dbReference>
<protein>
    <submittedName>
        <fullName evidence="2">Uncharacterized protein LOC118430827 isoform X1</fullName>
    </submittedName>
</protein>
<dbReference type="KEGG" id="bfo:118430827"/>
<evidence type="ECO:0000313" key="2">
    <source>
        <dbReference type="RefSeq" id="XP_035697754.1"/>
    </source>
</evidence>
<organism evidence="1 2">
    <name type="scientific">Branchiostoma floridae</name>
    <name type="common">Florida lancelet</name>
    <name type="synonym">Amphioxus</name>
    <dbReference type="NCBI Taxonomy" id="7739"/>
    <lineage>
        <taxon>Eukaryota</taxon>
        <taxon>Metazoa</taxon>
        <taxon>Chordata</taxon>
        <taxon>Cephalochordata</taxon>
        <taxon>Leptocardii</taxon>
        <taxon>Amphioxiformes</taxon>
        <taxon>Branchiostomatidae</taxon>
        <taxon>Branchiostoma</taxon>
    </lineage>
</organism>
<accession>A0A9J7MD07</accession>
<reference evidence="2" key="2">
    <citation type="submission" date="2025-08" db="UniProtKB">
        <authorList>
            <consortium name="RefSeq"/>
        </authorList>
    </citation>
    <scope>IDENTIFICATION</scope>
    <source>
        <strain evidence="2">S238N-H82</strain>
        <tissue evidence="2">Testes</tissue>
    </source>
</reference>
<keyword evidence="1" id="KW-1185">Reference proteome</keyword>